<dbReference type="CDD" id="cd00429">
    <property type="entry name" value="RPE"/>
    <property type="match status" value="1"/>
</dbReference>
<name>A0A2M7CHW5_9BACT</name>
<dbReference type="InterPro" id="IPR013785">
    <property type="entry name" value="Aldolase_TIM"/>
</dbReference>
<gene>
    <name evidence="3" type="ORF">COS38_02685</name>
</gene>
<organism evidence="3 4">
    <name type="scientific">Candidatus Berkelbacteria bacterium CG03_land_8_20_14_0_80_40_36</name>
    <dbReference type="NCBI Taxonomy" id="1974509"/>
    <lineage>
        <taxon>Bacteria</taxon>
        <taxon>Candidatus Berkelbacteria</taxon>
    </lineage>
</organism>
<dbReference type="InterPro" id="IPR000056">
    <property type="entry name" value="Ribul_P_3_epim-like"/>
</dbReference>
<dbReference type="GO" id="GO:0005975">
    <property type="term" value="P:carbohydrate metabolic process"/>
    <property type="evidence" value="ECO:0007669"/>
    <property type="project" value="InterPro"/>
</dbReference>
<evidence type="ECO:0000313" key="4">
    <source>
        <dbReference type="Proteomes" id="UP000229966"/>
    </source>
</evidence>
<evidence type="ECO:0000256" key="2">
    <source>
        <dbReference type="ARBA" id="ARBA00023235"/>
    </source>
</evidence>
<dbReference type="Pfam" id="PF00834">
    <property type="entry name" value="Ribul_P_3_epim"/>
    <property type="match status" value="1"/>
</dbReference>
<evidence type="ECO:0008006" key="5">
    <source>
        <dbReference type="Google" id="ProtNLM"/>
    </source>
</evidence>
<dbReference type="InterPro" id="IPR011060">
    <property type="entry name" value="RibuloseP-bd_barrel"/>
</dbReference>
<dbReference type="Proteomes" id="UP000229966">
    <property type="component" value="Unassembled WGS sequence"/>
</dbReference>
<dbReference type="GO" id="GO:0046872">
    <property type="term" value="F:metal ion binding"/>
    <property type="evidence" value="ECO:0007669"/>
    <property type="project" value="UniProtKB-KW"/>
</dbReference>
<comment type="caution">
    <text evidence="3">The sequence shown here is derived from an EMBL/GenBank/DDBJ whole genome shotgun (WGS) entry which is preliminary data.</text>
</comment>
<dbReference type="GO" id="GO:0016857">
    <property type="term" value="F:racemase and epimerase activity, acting on carbohydrates and derivatives"/>
    <property type="evidence" value="ECO:0007669"/>
    <property type="project" value="InterPro"/>
</dbReference>
<protein>
    <recommendedName>
        <fullName evidence="5">Ribulose-phosphate 3-epimerase</fullName>
    </recommendedName>
</protein>
<dbReference type="PANTHER" id="PTHR11749">
    <property type="entry name" value="RIBULOSE-5-PHOSPHATE-3-EPIMERASE"/>
    <property type="match status" value="1"/>
</dbReference>
<evidence type="ECO:0000256" key="1">
    <source>
        <dbReference type="ARBA" id="ARBA00022723"/>
    </source>
</evidence>
<dbReference type="AlphaFoldDB" id="A0A2M7CHW5"/>
<sequence>MAEIVPAILSDNKKEFKKWLILASQFSKRIQIDIVDGKFAPFLGVLCQPCVKKYSKTNFLEAHIMIENPESQIKFYQKLGFKKIILHYKALINAKKYLANHSRISIALNPDEPVEILKPYFKNIETVLIMGVMPGQMGQKFIPETIDKIRQLRQLSDTIEIEVDGGVNQETIGEIVKTGADIVIAGSAIFGAGDPKENFEKLNNRLITKFT</sequence>
<keyword evidence="2" id="KW-0413">Isomerase</keyword>
<reference evidence="4" key="1">
    <citation type="submission" date="2017-09" db="EMBL/GenBank/DDBJ databases">
        <title>Depth-based differentiation of microbial function through sediment-hosted aquifers and enrichment of novel symbionts in the deep terrestrial subsurface.</title>
        <authorList>
            <person name="Probst A.J."/>
            <person name="Ladd B."/>
            <person name="Jarett J.K."/>
            <person name="Geller-Mcgrath D.E."/>
            <person name="Sieber C.M.K."/>
            <person name="Emerson J.B."/>
            <person name="Anantharaman K."/>
            <person name="Thomas B.C."/>
            <person name="Malmstrom R."/>
            <person name="Stieglmeier M."/>
            <person name="Klingl A."/>
            <person name="Woyke T."/>
            <person name="Ryan C.M."/>
            <person name="Banfield J.F."/>
        </authorList>
    </citation>
    <scope>NUCLEOTIDE SEQUENCE [LARGE SCALE GENOMIC DNA]</scope>
</reference>
<evidence type="ECO:0000313" key="3">
    <source>
        <dbReference type="EMBL" id="PIV25234.1"/>
    </source>
</evidence>
<accession>A0A2M7CHW5</accession>
<dbReference type="SUPFAM" id="SSF51366">
    <property type="entry name" value="Ribulose-phoshate binding barrel"/>
    <property type="match status" value="1"/>
</dbReference>
<proteinExistence type="predicted"/>
<keyword evidence="1" id="KW-0479">Metal-binding</keyword>
<dbReference type="Gene3D" id="3.20.20.70">
    <property type="entry name" value="Aldolase class I"/>
    <property type="match status" value="1"/>
</dbReference>
<dbReference type="EMBL" id="PEUM01000076">
    <property type="protein sequence ID" value="PIV25234.1"/>
    <property type="molecule type" value="Genomic_DNA"/>
</dbReference>